<organism evidence="2 3">
    <name type="scientific">Kribbella antibiotica</name>
    <dbReference type="NCBI Taxonomy" id="190195"/>
    <lineage>
        <taxon>Bacteria</taxon>
        <taxon>Bacillati</taxon>
        <taxon>Actinomycetota</taxon>
        <taxon>Actinomycetes</taxon>
        <taxon>Propionibacteriales</taxon>
        <taxon>Kribbellaceae</taxon>
        <taxon>Kribbella</taxon>
    </lineage>
</organism>
<name>A0A4R4ZUC2_9ACTN</name>
<dbReference type="EMBL" id="SMKX01000009">
    <property type="protein sequence ID" value="TDD62070.1"/>
    <property type="molecule type" value="Genomic_DNA"/>
</dbReference>
<evidence type="ECO:0000259" key="1">
    <source>
        <dbReference type="Pfam" id="PF13182"/>
    </source>
</evidence>
<dbReference type="Proteomes" id="UP000295124">
    <property type="component" value="Unassembled WGS sequence"/>
</dbReference>
<dbReference type="OrthoDB" id="747541at2"/>
<dbReference type="InterPro" id="IPR025248">
    <property type="entry name" value="DUF4007"/>
</dbReference>
<accession>A0A4R4ZUC2</accession>
<sequence>MSGLMLANVAEPAFARHETFHPRFGWLRKAVSQAGDGTVFADAEATVKLGVGKNMVNAIRYWGLAYKVLEQRPNPANSRLALVMPSAFGEALLGDDGWDPYLEDPASLWLLHWKLLESRCTAPTWWVAFNDFTALQFTEAQLTSHIMQLTAAAGWPTVVEASVKKDVDCMIRTYTVRHHGRQAIDDVLDCPFRELGLMESAIGDEGRAWRFVVGDKLTLPDDLVAYAALEFAKGSSEDARSISIARLAHDPGSPGSAFRLTETGLFDALGRFSETHPDLTVAEPAGLRQLLFEKDPGAISANILKAYYTASATEEVKSA</sequence>
<dbReference type="AlphaFoldDB" id="A0A4R4ZUC2"/>
<comment type="caution">
    <text evidence="2">The sequence shown here is derived from an EMBL/GenBank/DDBJ whole genome shotgun (WGS) entry which is preliminary data.</text>
</comment>
<reference evidence="2 3" key="1">
    <citation type="submission" date="2019-03" db="EMBL/GenBank/DDBJ databases">
        <title>Draft genome sequences of novel Actinobacteria.</title>
        <authorList>
            <person name="Sahin N."/>
            <person name="Ay H."/>
            <person name="Saygin H."/>
        </authorList>
    </citation>
    <scope>NUCLEOTIDE SEQUENCE [LARGE SCALE GENOMIC DNA]</scope>
    <source>
        <strain evidence="2 3">JCM 13523</strain>
    </source>
</reference>
<dbReference type="RefSeq" id="WP_132166026.1">
    <property type="nucleotide sequence ID" value="NZ_SMKX01000009.1"/>
</dbReference>
<protein>
    <submittedName>
        <fullName evidence="2">DUF4007 family protein</fullName>
    </submittedName>
</protein>
<keyword evidence="3" id="KW-1185">Reference proteome</keyword>
<proteinExistence type="predicted"/>
<evidence type="ECO:0000313" key="3">
    <source>
        <dbReference type="Proteomes" id="UP000295124"/>
    </source>
</evidence>
<evidence type="ECO:0000313" key="2">
    <source>
        <dbReference type="EMBL" id="TDD62070.1"/>
    </source>
</evidence>
<feature type="domain" description="DUF4007" evidence="1">
    <location>
        <begin position="14"/>
        <end position="308"/>
    </location>
</feature>
<dbReference type="Pfam" id="PF13182">
    <property type="entry name" value="DUF4007"/>
    <property type="match status" value="1"/>
</dbReference>
<gene>
    <name evidence="2" type="ORF">E1263_05515</name>
</gene>